<dbReference type="InterPro" id="IPR055693">
    <property type="entry name" value="DUF7269"/>
</dbReference>
<feature type="transmembrane region" description="Helical" evidence="2">
    <location>
        <begin position="35"/>
        <end position="53"/>
    </location>
</feature>
<keyword evidence="5" id="KW-1185">Reference proteome</keyword>
<dbReference type="Pfam" id="PF23933">
    <property type="entry name" value="DUF7269"/>
    <property type="match status" value="1"/>
</dbReference>
<evidence type="ECO:0000313" key="5">
    <source>
        <dbReference type="Proteomes" id="UP001202674"/>
    </source>
</evidence>
<dbReference type="Proteomes" id="UP001202674">
    <property type="component" value="Unassembled WGS sequence"/>
</dbReference>
<keyword evidence="2" id="KW-1133">Transmembrane helix</keyword>
<protein>
    <submittedName>
        <fullName evidence="4">DUF58 domain-containing protein</fullName>
    </submittedName>
</protein>
<dbReference type="InterPro" id="IPR002881">
    <property type="entry name" value="DUF58"/>
</dbReference>
<gene>
    <name evidence="4" type="ORF">AArcSt11_07495</name>
</gene>
<keyword evidence="2" id="KW-0472">Membrane</keyword>
<name>A0AAE3FQX1_9EURY</name>
<evidence type="ECO:0000313" key="4">
    <source>
        <dbReference type="EMBL" id="MCL9813496.1"/>
    </source>
</evidence>
<feature type="transmembrane region" description="Helical" evidence="2">
    <location>
        <begin position="244"/>
        <end position="261"/>
    </location>
</feature>
<feature type="compositionally biased region" description="Polar residues" evidence="1">
    <location>
        <begin position="207"/>
        <end position="219"/>
    </location>
</feature>
<feature type="domain" description="DUF58" evidence="3">
    <location>
        <begin position="434"/>
        <end position="604"/>
    </location>
</feature>
<feature type="region of interest" description="Disordered" evidence="1">
    <location>
        <begin position="60"/>
        <end position="81"/>
    </location>
</feature>
<dbReference type="AlphaFoldDB" id="A0AAE3FQX1"/>
<feature type="compositionally biased region" description="Basic and acidic residues" evidence="1">
    <location>
        <begin position="60"/>
        <end position="70"/>
    </location>
</feature>
<proteinExistence type="predicted"/>
<keyword evidence="2" id="KW-0812">Transmembrane</keyword>
<organism evidence="4 5">
    <name type="scientific">Natranaeroarchaeum aerophilus</name>
    <dbReference type="NCBI Taxonomy" id="2917711"/>
    <lineage>
        <taxon>Archaea</taxon>
        <taxon>Methanobacteriati</taxon>
        <taxon>Methanobacteriota</taxon>
        <taxon>Stenosarchaea group</taxon>
        <taxon>Halobacteria</taxon>
        <taxon>Halobacteriales</taxon>
        <taxon>Natronoarchaeaceae</taxon>
        <taxon>Natranaeroarchaeum</taxon>
    </lineage>
</organism>
<dbReference type="EMBL" id="JAKRVY010000003">
    <property type="protein sequence ID" value="MCL9813496.1"/>
    <property type="molecule type" value="Genomic_DNA"/>
</dbReference>
<dbReference type="PANTHER" id="PTHR33608">
    <property type="entry name" value="BLL2464 PROTEIN"/>
    <property type="match status" value="1"/>
</dbReference>
<accession>A0AAE3FQX1</accession>
<dbReference type="RefSeq" id="WP_250595965.1">
    <property type="nucleotide sequence ID" value="NZ_JAKRVY010000003.1"/>
</dbReference>
<reference evidence="4 5" key="1">
    <citation type="journal article" date="2022" name="Syst. Appl. Microbiol.">
        <title>Natronocalculus amylovorans gen. nov., sp. nov., and Natranaeroarchaeum aerophilus sp. nov., dominant culturable amylolytic natronoarchaea from hypersaline soda lakes in southwestern Siberia.</title>
        <authorList>
            <person name="Sorokin D.Y."/>
            <person name="Elcheninov A.G."/>
            <person name="Khizhniak T.V."/>
            <person name="Koenen M."/>
            <person name="Bale N.J."/>
            <person name="Damste J.S.S."/>
            <person name="Kublanov I.V."/>
        </authorList>
    </citation>
    <scope>NUCLEOTIDE SEQUENCE [LARGE SCALE GENOMIC DNA]</scope>
    <source>
        <strain evidence="4 5">AArc-St1-1</strain>
    </source>
</reference>
<evidence type="ECO:0000259" key="3">
    <source>
        <dbReference type="Pfam" id="PF01882"/>
    </source>
</evidence>
<comment type="caution">
    <text evidence="4">The sequence shown here is derived from an EMBL/GenBank/DDBJ whole genome shotgun (WGS) entry which is preliminary data.</text>
</comment>
<evidence type="ECO:0000256" key="1">
    <source>
        <dbReference type="SAM" id="MobiDB-lite"/>
    </source>
</evidence>
<dbReference type="Pfam" id="PF01882">
    <property type="entry name" value="DUF58"/>
    <property type="match status" value="1"/>
</dbReference>
<feature type="region of interest" description="Disordered" evidence="1">
    <location>
        <begin position="185"/>
        <end position="239"/>
    </location>
</feature>
<dbReference type="PANTHER" id="PTHR33608:SF6">
    <property type="entry name" value="BLL2464 PROTEIN"/>
    <property type="match status" value="1"/>
</dbReference>
<evidence type="ECO:0000256" key="2">
    <source>
        <dbReference type="SAM" id="Phobius"/>
    </source>
</evidence>
<sequence length="658" mass="71549">MNYRRVALAIGTLSLGLSLLAIVFPGLVAVTLEQVVISVVGGVVLLQALRVMLVRRREDRDEAVPPDPERPISTSPPGEELEDELERFLGDRRLYFPRVRLREGLRAAAVTVLSQYGPHSTAEAEEAVDAGTWTDDVYAAAFLGDERAPTPPLRVRVGNALRRESPLERHVRHVVDAIAAAAGVAAPSNEGASKRSGQQADRRAESSNRTARNRSTGRANDVRNTTDPETNDTLRRATHSTGHWTGVSVVALVSIGVGILVEQPSILLAGTVGIGYAAYARSSALAPRSVSLSRTLSTERPEPGEEVEVTVTITNDSEQALADLRLVDGVPASLAVTDSSPRIGTALRAGESRSYTYAVTARRGVHTFGPATLIARDLAAAAEQERELYTETTLTCIPPLRAIPEPIPLRAQATREVGHIETATSGDGVEFYATREYRPGDPMSRIDWNRRARTGELTTVEFRNERSASVVIVVDTREEAYVSPDPDAEHALDRAVDAAGQLFVTLADSGDRVGIASLGDNACWLAPGTGVDHRDTARELLATHPAFSPVPRETRSVVVQHRNRLRKRLSAGTQVIVLTPLCDEFGGQFARRLEEHGYPVTVISLDPTASQTTAQRFARVARRLRVSNLRSNGIPVIDWDWDDSITATLARFNERWSR</sequence>